<comment type="similarity">
    <text evidence="1">Belongs to the short-chain dehydrogenases/reductases (SDR) family.</text>
</comment>
<evidence type="ECO:0000313" key="4">
    <source>
        <dbReference type="EMBL" id="KAG0644957.1"/>
    </source>
</evidence>
<dbReference type="PANTHER" id="PTHR43618">
    <property type="entry name" value="7-ALPHA-HYDROXYSTEROID DEHYDROGENASE"/>
    <property type="match status" value="1"/>
</dbReference>
<dbReference type="InterPro" id="IPR002347">
    <property type="entry name" value="SDR_fam"/>
</dbReference>
<dbReference type="Pfam" id="PF00106">
    <property type="entry name" value="adh_short"/>
    <property type="match status" value="1"/>
</dbReference>
<dbReference type="PANTHER" id="PTHR43618:SF13">
    <property type="entry name" value="CHAIN DEHYDROGENASE, PUTATIVE (AFU_ORTHOLOGUE AFUA_1G17650)-RELATED"/>
    <property type="match status" value="1"/>
</dbReference>
<keyword evidence="2" id="KW-0521">NADP</keyword>
<organism evidence="4 5">
    <name type="scientific">Hyphodiscus hymeniophilus</name>
    <dbReference type="NCBI Taxonomy" id="353542"/>
    <lineage>
        <taxon>Eukaryota</taxon>
        <taxon>Fungi</taxon>
        <taxon>Dikarya</taxon>
        <taxon>Ascomycota</taxon>
        <taxon>Pezizomycotina</taxon>
        <taxon>Leotiomycetes</taxon>
        <taxon>Helotiales</taxon>
        <taxon>Hyphodiscaceae</taxon>
        <taxon>Hyphodiscus</taxon>
    </lineage>
</organism>
<evidence type="ECO:0000256" key="2">
    <source>
        <dbReference type="ARBA" id="ARBA00022857"/>
    </source>
</evidence>
<keyword evidence="3" id="KW-0560">Oxidoreductase</keyword>
<dbReference type="Gene3D" id="3.40.50.720">
    <property type="entry name" value="NAD(P)-binding Rossmann-like Domain"/>
    <property type="match status" value="1"/>
</dbReference>
<dbReference type="SUPFAM" id="SSF51735">
    <property type="entry name" value="NAD(P)-binding Rossmann-fold domains"/>
    <property type="match status" value="1"/>
</dbReference>
<keyword evidence="5" id="KW-1185">Reference proteome</keyword>
<name>A0A9P6VC46_9HELO</name>
<dbReference type="Proteomes" id="UP000785200">
    <property type="component" value="Unassembled WGS sequence"/>
</dbReference>
<dbReference type="GO" id="GO:0016491">
    <property type="term" value="F:oxidoreductase activity"/>
    <property type="evidence" value="ECO:0007669"/>
    <property type="project" value="UniProtKB-KW"/>
</dbReference>
<dbReference type="InterPro" id="IPR036291">
    <property type="entry name" value="NAD(P)-bd_dom_sf"/>
</dbReference>
<proteinExistence type="inferred from homology"/>
<accession>A0A9P6VC46</accession>
<protein>
    <submittedName>
        <fullName evidence="4">Oxidoreductase 1</fullName>
    </submittedName>
</protein>
<dbReference type="CDD" id="cd05233">
    <property type="entry name" value="SDR_c"/>
    <property type="match status" value="1"/>
</dbReference>
<dbReference type="InterPro" id="IPR052178">
    <property type="entry name" value="Sec_Metab_Biosynth_SDR"/>
</dbReference>
<reference evidence="4" key="1">
    <citation type="submission" date="2019-07" db="EMBL/GenBank/DDBJ databases">
        <title>Hyphodiscus hymeniophilus genome sequencing and assembly.</title>
        <authorList>
            <person name="Kramer G."/>
            <person name="Nodwell J."/>
        </authorList>
    </citation>
    <scope>NUCLEOTIDE SEQUENCE</scope>
    <source>
        <strain evidence="4">ATCC 34498</strain>
    </source>
</reference>
<dbReference type="OrthoDB" id="37659at2759"/>
<comment type="caution">
    <text evidence="4">The sequence shown here is derived from an EMBL/GenBank/DDBJ whole genome shotgun (WGS) entry which is preliminary data.</text>
</comment>
<gene>
    <name evidence="4" type="ORF">D0Z07_9307</name>
</gene>
<dbReference type="PRINTS" id="PR00081">
    <property type="entry name" value="GDHRDH"/>
</dbReference>
<evidence type="ECO:0000256" key="3">
    <source>
        <dbReference type="ARBA" id="ARBA00023002"/>
    </source>
</evidence>
<evidence type="ECO:0000313" key="5">
    <source>
        <dbReference type="Proteomes" id="UP000785200"/>
    </source>
</evidence>
<dbReference type="EMBL" id="VNKQ01000021">
    <property type="protein sequence ID" value="KAG0644957.1"/>
    <property type="molecule type" value="Genomic_DNA"/>
</dbReference>
<dbReference type="AlphaFoldDB" id="A0A9P6VC46"/>
<sequence length="284" mass="30352">MASSLVGKVALITAGSAGLGAAIASKLAAAQMRIVINYASNSARATELVKSLSDALPPTETTSEPRFIAIQADLAKRADIVRLVEESVRAMGRLDVVVSNGGWTRFSNFNNLDEGVIESDWDQCFNMNVKSHLFLMHASKEHLEATEGALITTSSVASVKPSGSSLVRTPTTAVSKAAQIHLVKALAMIVSPKVRVNSISPGILLTVCLHSLFLQSLYSVVTPADYRVKDWGMKFSEEHLAAAKEKTLLKRFATVEDCAEQVLTFAKSKSVTGQNAVIDSGFSI</sequence>
<evidence type="ECO:0000256" key="1">
    <source>
        <dbReference type="ARBA" id="ARBA00006484"/>
    </source>
</evidence>